<feature type="domain" description="HTH hxlR-type" evidence="4">
    <location>
        <begin position="13"/>
        <end position="112"/>
    </location>
</feature>
<gene>
    <name evidence="5" type="ORF">ILT43_15835</name>
</gene>
<dbReference type="PANTHER" id="PTHR33204">
    <property type="entry name" value="TRANSCRIPTIONAL REGULATOR, MARR FAMILY"/>
    <property type="match status" value="1"/>
</dbReference>
<comment type="caution">
    <text evidence="5">The sequence shown here is derived from an EMBL/GenBank/DDBJ whole genome shotgun (WGS) entry which is preliminary data.</text>
</comment>
<evidence type="ECO:0000256" key="2">
    <source>
        <dbReference type="ARBA" id="ARBA00023125"/>
    </source>
</evidence>
<keyword evidence="2" id="KW-0238">DNA-binding</keyword>
<proteinExistence type="predicted"/>
<keyword evidence="3" id="KW-0804">Transcription</keyword>
<keyword evidence="6" id="KW-1185">Reference proteome</keyword>
<accession>A0ABS2DA81</accession>
<evidence type="ECO:0000256" key="3">
    <source>
        <dbReference type="ARBA" id="ARBA00023163"/>
    </source>
</evidence>
<dbReference type="Pfam" id="PF01638">
    <property type="entry name" value="HxlR"/>
    <property type="match status" value="1"/>
</dbReference>
<organism evidence="5 6">
    <name type="scientific">Sphingomonas longa</name>
    <dbReference type="NCBI Taxonomy" id="2778730"/>
    <lineage>
        <taxon>Bacteria</taxon>
        <taxon>Pseudomonadati</taxon>
        <taxon>Pseudomonadota</taxon>
        <taxon>Alphaproteobacteria</taxon>
        <taxon>Sphingomonadales</taxon>
        <taxon>Sphingomonadaceae</taxon>
        <taxon>Sphingomonas</taxon>
    </lineage>
</organism>
<dbReference type="RefSeq" id="WP_204199953.1">
    <property type="nucleotide sequence ID" value="NZ_JAFEMC010000005.1"/>
</dbReference>
<dbReference type="EMBL" id="JAFEMC010000005">
    <property type="protein sequence ID" value="MBM6577853.1"/>
    <property type="molecule type" value="Genomic_DNA"/>
</dbReference>
<dbReference type="PANTHER" id="PTHR33204:SF39">
    <property type="entry name" value="TRANSCRIPTIONAL REGULATORY PROTEIN"/>
    <property type="match status" value="1"/>
</dbReference>
<evidence type="ECO:0000313" key="5">
    <source>
        <dbReference type="EMBL" id="MBM6577853.1"/>
    </source>
</evidence>
<dbReference type="InterPro" id="IPR036390">
    <property type="entry name" value="WH_DNA-bd_sf"/>
</dbReference>
<keyword evidence="1" id="KW-0805">Transcription regulation</keyword>
<evidence type="ECO:0000256" key="1">
    <source>
        <dbReference type="ARBA" id="ARBA00023015"/>
    </source>
</evidence>
<protein>
    <submittedName>
        <fullName evidence="5">Helix-turn-helix transcriptional regulator</fullName>
    </submittedName>
</protein>
<dbReference type="PROSITE" id="PS51118">
    <property type="entry name" value="HTH_HXLR"/>
    <property type="match status" value="1"/>
</dbReference>
<evidence type="ECO:0000259" key="4">
    <source>
        <dbReference type="PROSITE" id="PS51118"/>
    </source>
</evidence>
<name>A0ABS2DA81_9SPHN</name>
<dbReference type="InterPro" id="IPR002577">
    <property type="entry name" value="HTH_HxlR"/>
</dbReference>
<dbReference type="Proteomes" id="UP000763641">
    <property type="component" value="Unassembled WGS sequence"/>
</dbReference>
<sequence length="125" mass="14073">MELTTPEPIHVECKRFSGVLSLIGDKWTVMIVLTLTERPRRFNDIKRTIGGISQQMLARTLRALERDGMVTRTVHPTVPPQVEYALTALGRSLADPIRELGFWAGTHIAEIESNRSAFDDARDSQ</sequence>
<dbReference type="SUPFAM" id="SSF46785">
    <property type="entry name" value="Winged helix' DNA-binding domain"/>
    <property type="match status" value="1"/>
</dbReference>
<reference evidence="5 6" key="1">
    <citation type="submission" date="2020-12" db="EMBL/GenBank/DDBJ databases">
        <title>Sphingomonas sp.</title>
        <authorList>
            <person name="Kim M.K."/>
        </authorList>
    </citation>
    <scope>NUCLEOTIDE SEQUENCE [LARGE SCALE GENOMIC DNA]</scope>
    <source>
        <strain evidence="5 6">BT552</strain>
    </source>
</reference>
<dbReference type="Gene3D" id="1.10.10.10">
    <property type="entry name" value="Winged helix-like DNA-binding domain superfamily/Winged helix DNA-binding domain"/>
    <property type="match status" value="1"/>
</dbReference>
<dbReference type="InterPro" id="IPR036388">
    <property type="entry name" value="WH-like_DNA-bd_sf"/>
</dbReference>
<evidence type="ECO:0000313" key="6">
    <source>
        <dbReference type="Proteomes" id="UP000763641"/>
    </source>
</evidence>